<gene>
    <name evidence="2" type="ORF">wssv_01540</name>
</gene>
<evidence type="ECO:0000313" key="2">
    <source>
        <dbReference type="EMBL" id="AFX59531.1"/>
    </source>
</evidence>
<feature type="transmembrane region" description="Helical" evidence="1">
    <location>
        <begin position="79"/>
        <end position="99"/>
    </location>
</feature>
<keyword evidence="1" id="KW-0472">Membrane</keyword>
<organism evidence="2 4">
    <name type="scientific">White spot syndrome virus</name>
    <dbReference type="NCBI Taxonomy" id="342409"/>
    <lineage>
        <taxon>Viruses</taxon>
        <taxon>Viruses incertae sedis</taxon>
        <taxon>Naldaviricetes</taxon>
        <taxon>Nimaviridae</taxon>
        <taxon>Whispovirus</taxon>
    </lineage>
</organism>
<keyword evidence="1" id="KW-1133">Transmembrane helix</keyword>
<evidence type="ECO:0000313" key="3">
    <source>
        <dbReference type="EMBL" id="ATU83625.1"/>
    </source>
</evidence>
<dbReference type="EMBL" id="JX515788">
    <property type="protein sequence ID" value="AFX59531.1"/>
    <property type="molecule type" value="Genomic_DNA"/>
</dbReference>
<dbReference type="Proteomes" id="UP000277283">
    <property type="component" value="Segment"/>
</dbReference>
<evidence type="ECO:0000313" key="4">
    <source>
        <dbReference type="Proteomes" id="UP000277283"/>
    </source>
</evidence>
<protein>
    <submittedName>
        <fullName evidence="3">ORF1126</fullName>
    </submittedName>
    <submittedName>
        <fullName evidence="2">Wsv153</fullName>
    </submittedName>
</protein>
<keyword evidence="1" id="KW-0812">Transmembrane</keyword>
<reference evidence="3" key="3">
    <citation type="journal article" date="2018" name="Aquaculture">
        <title>Complete genome sequence of a white spot syndrome virus associated with a disease incursion in Australia.</title>
        <authorList>
            <person name="Oakey J."/>
            <person name="Smith C.S."/>
        </authorList>
    </citation>
    <scope>NUCLEOTIDE SEQUENCE [LARGE SCALE GENOMIC DNA]</scope>
    <source>
        <strain evidence="3">WSSV-AU</strain>
    </source>
</reference>
<reference evidence="2" key="1">
    <citation type="submission" date="2012-08" db="EMBL/GenBank/DDBJ databases">
        <title>Cassytha pubescens and C. glabella (Lauraceae) are not disjunctly distributed between Australia and the Ryukyu Archipelago of Japan - evidence from morphological and molecular data.</title>
        <authorList>
            <person name="Kokubugata G."/>
            <person name="Nakamura K."/>
            <person name="Forster P.I."/>
            <person name="Wilson G.W."/>
            <person name="Holland A.E."/>
            <person name="Hirayama Y."/>
            <person name="Yokota M."/>
        </authorList>
    </citation>
    <scope>NUCLEOTIDE SEQUENCE</scope>
    <source>
        <strain evidence="2">K-LV1</strain>
    </source>
</reference>
<name>K7WCJ6_9VIRU</name>
<accession>K7WCJ6</accession>
<dbReference type="EMBL" id="MF768985">
    <property type="protein sequence ID" value="ATU83625.1"/>
    <property type="molecule type" value="Genomic_DNA"/>
</dbReference>
<sequence length="105" mass="11992">MFFIINSNIDAVSKTAQVIHITNCTFVRKSTVRCDHTVCVAPTSRVFILGYHIEQLFFPVSTVVVHGHMRCNRWCVIHALLPLQIFGVTPHSGIIFLFVKRLRLN</sequence>
<dbReference type="Proteomes" id="UP000267516">
    <property type="component" value="Segment"/>
</dbReference>
<evidence type="ECO:0000256" key="1">
    <source>
        <dbReference type="SAM" id="Phobius"/>
    </source>
</evidence>
<reference evidence="4" key="2">
    <citation type="submission" date="2012-08" db="EMBL/GenBank/DDBJ databases">
        <authorList>
            <person name="Choi T.-J."/>
        </authorList>
    </citation>
    <scope>NUCLEOTIDE SEQUENCE [LARGE SCALE GENOMIC DNA]</scope>
    <source>
        <strain evidence="4">K-LV1</strain>
    </source>
</reference>
<proteinExistence type="predicted"/>